<dbReference type="PANTHER" id="PTHR40078:SF1">
    <property type="entry name" value="INTEGRAL MEMBRANE PROTEIN"/>
    <property type="match status" value="1"/>
</dbReference>
<evidence type="ECO:0000313" key="2">
    <source>
        <dbReference type="EMBL" id="SBW00118.1"/>
    </source>
</evidence>
<keyword evidence="1" id="KW-0812">Transmembrane</keyword>
<keyword evidence="1" id="KW-0472">Membrane</keyword>
<protein>
    <submittedName>
        <fullName evidence="2">Putative membrane protein</fullName>
    </submittedName>
</protein>
<reference evidence="2" key="1">
    <citation type="submission" date="2016-04" db="EMBL/GenBank/DDBJ databases">
        <authorList>
            <person name="Evans L.H."/>
            <person name="Alamgir A."/>
            <person name="Owens N."/>
            <person name="Weber N.D."/>
            <person name="Virtaneva K."/>
            <person name="Barbian K."/>
            <person name="Babar A."/>
            <person name="Rosenke K."/>
        </authorList>
    </citation>
    <scope>NUCLEOTIDE SEQUENCE</scope>
    <source>
        <strain evidence="2">86</strain>
    </source>
</reference>
<organism evidence="2">
    <name type="scientific">uncultured Eubacteriales bacterium</name>
    <dbReference type="NCBI Taxonomy" id="172733"/>
    <lineage>
        <taxon>Bacteria</taxon>
        <taxon>Bacillati</taxon>
        <taxon>Bacillota</taxon>
        <taxon>Clostridia</taxon>
        <taxon>Eubacteriales</taxon>
        <taxon>environmental samples</taxon>
    </lineage>
</organism>
<feature type="transmembrane region" description="Helical" evidence="1">
    <location>
        <begin position="82"/>
        <end position="106"/>
    </location>
</feature>
<dbReference type="InterPro" id="IPR038750">
    <property type="entry name" value="YczE/YyaS-like"/>
</dbReference>
<dbReference type="Pfam" id="PF19700">
    <property type="entry name" value="DUF6198"/>
    <property type="match status" value="1"/>
</dbReference>
<sequence>MKKKPFYTELAYALGLAGLALGTAFMEAADFGVSMVVAPAYLIYLKLSRVLPFFTFGMAEYTLQAVLLVVLMAVLRRVRLSYLFSFVTAVIYGFLLDGAMAAVALIPHGNPVPRFVLYGSGLLLCAAGVSLLFHTYIAPEVYELFVKEASAKYGVDIHAFKTGYDCASCLVAILLSFAFFGLWHFEGVKLGTIFCALVNGWVIGRCTRFFEKHWEFQDALKLPIRC</sequence>
<keyword evidence="1" id="KW-1133">Transmembrane helix</keyword>
<proteinExistence type="predicted"/>
<feature type="transmembrane region" description="Helical" evidence="1">
    <location>
        <begin position="118"/>
        <end position="142"/>
    </location>
</feature>
<accession>A0A212JL42</accession>
<dbReference type="PANTHER" id="PTHR40078">
    <property type="entry name" value="INTEGRAL MEMBRANE PROTEIN-RELATED"/>
    <property type="match status" value="1"/>
</dbReference>
<evidence type="ECO:0000256" key="1">
    <source>
        <dbReference type="SAM" id="Phobius"/>
    </source>
</evidence>
<feature type="transmembrane region" description="Helical" evidence="1">
    <location>
        <begin position="50"/>
        <end position="75"/>
    </location>
</feature>
<dbReference type="AlphaFoldDB" id="A0A212JL42"/>
<dbReference type="EMBL" id="FLUN01000001">
    <property type="protein sequence ID" value="SBW00118.1"/>
    <property type="molecule type" value="Genomic_DNA"/>
</dbReference>
<gene>
    <name evidence="2" type="ORF">KL86CLO1_11299</name>
</gene>
<name>A0A212JL42_9FIRM</name>
<feature type="transmembrane region" description="Helical" evidence="1">
    <location>
        <begin position="163"/>
        <end position="182"/>
    </location>
</feature>